<dbReference type="GO" id="GO:0016829">
    <property type="term" value="F:lyase activity"/>
    <property type="evidence" value="ECO:0007669"/>
    <property type="project" value="UniProtKB-KW"/>
</dbReference>
<evidence type="ECO:0000313" key="6">
    <source>
        <dbReference type="EMBL" id="KPL80399.1"/>
    </source>
</evidence>
<dbReference type="PANTHER" id="PTHR30411:SF0">
    <property type="entry name" value="CYS-TRNA(PRO)_CYS-TRNA(CYS) DEACYLASE YBAK"/>
    <property type="match status" value="1"/>
</dbReference>
<organism evidence="6 8">
    <name type="scientific">Levilinea saccharolytica</name>
    <dbReference type="NCBI Taxonomy" id="229921"/>
    <lineage>
        <taxon>Bacteria</taxon>
        <taxon>Bacillati</taxon>
        <taxon>Chloroflexota</taxon>
        <taxon>Anaerolineae</taxon>
        <taxon>Anaerolineales</taxon>
        <taxon>Anaerolineaceae</taxon>
        <taxon>Levilinea</taxon>
    </lineage>
</organism>
<evidence type="ECO:0000313" key="7">
    <source>
        <dbReference type="EMBL" id="KPL80451.1"/>
    </source>
</evidence>
<gene>
    <name evidence="6" type="ORF">ADN01_11995</name>
    <name evidence="7" type="ORF">ADN01_12390</name>
</gene>
<dbReference type="SUPFAM" id="SSF55826">
    <property type="entry name" value="YbaK/ProRS associated domain"/>
    <property type="match status" value="1"/>
</dbReference>
<dbReference type="InterPro" id="IPR007214">
    <property type="entry name" value="YbaK/aa-tRNA-synth-assoc-dom"/>
</dbReference>
<keyword evidence="2 4" id="KW-0648">Protein biosynthesis</keyword>
<evidence type="ECO:0000256" key="2">
    <source>
        <dbReference type="ARBA" id="ARBA00022917"/>
    </source>
</evidence>
<feature type="domain" description="YbaK/aminoacyl-tRNA synthetase-associated" evidence="5">
    <location>
        <begin position="31"/>
        <end position="144"/>
    </location>
</feature>
<evidence type="ECO:0000313" key="8">
    <source>
        <dbReference type="Proteomes" id="UP000050501"/>
    </source>
</evidence>
<dbReference type="STRING" id="229921.ADN01_11995"/>
<sequence length="161" mass="17040">MITNNVTRLLDSRKIAYTAFELPPEKIGALETAALLGVPPQIVFKTIVVVRAKPAKPILAVIPGDAEADLKAIAALVGEKKVHIPTQREAEQITGLQAGGISPLALLQKGFTVLLDESAQTHGQIHISGGQRGLNLRLPVDALVSLTRARLAPISTRPPAD</sequence>
<dbReference type="InterPro" id="IPR036754">
    <property type="entry name" value="YbaK/aa-tRNA-synt-asso_dom_sf"/>
</dbReference>
<reference evidence="6 8" key="1">
    <citation type="submission" date="2015-07" db="EMBL/GenBank/DDBJ databases">
        <title>Genome sequence of Levilinea saccharolytica DSM 16555.</title>
        <authorList>
            <person name="Hemp J."/>
            <person name="Ward L.M."/>
            <person name="Pace L.A."/>
            <person name="Fischer W.W."/>
        </authorList>
    </citation>
    <scope>NUCLEOTIDE SEQUENCE [LARGE SCALE GENOMIC DNA]</scope>
    <source>
        <strain evidence="6 8">KIBI-1</strain>
    </source>
</reference>
<proteinExistence type="inferred from homology"/>
<dbReference type="EMBL" id="LGCM01000042">
    <property type="protein sequence ID" value="KPL80451.1"/>
    <property type="molecule type" value="Genomic_DNA"/>
</dbReference>
<comment type="similarity">
    <text evidence="1 4">Belongs to the prolyl-tRNA editing family. YbaK/EbsC subfamily.</text>
</comment>
<accession>A0A0P6XUZ2</accession>
<dbReference type="EC" id="4.2.-.-" evidence="4"/>
<keyword evidence="3 4" id="KW-0456">Lyase</keyword>
<evidence type="ECO:0000256" key="3">
    <source>
        <dbReference type="ARBA" id="ARBA00023239"/>
    </source>
</evidence>
<dbReference type="EMBL" id="LGCM01000042">
    <property type="protein sequence ID" value="KPL80399.1"/>
    <property type="molecule type" value="Genomic_DNA"/>
</dbReference>
<evidence type="ECO:0000259" key="5">
    <source>
        <dbReference type="Pfam" id="PF04073"/>
    </source>
</evidence>
<protein>
    <recommendedName>
        <fullName evidence="4">Cys-tRNA(Pro)/Cys-tRNA(Cys) deacylase</fullName>
        <ecNumber evidence="4">4.2.-.-</ecNumber>
    </recommendedName>
</protein>
<dbReference type="OrthoDB" id="9809296at2"/>
<dbReference type="GO" id="GO:0002161">
    <property type="term" value="F:aminoacyl-tRNA deacylase activity"/>
    <property type="evidence" value="ECO:0007669"/>
    <property type="project" value="InterPro"/>
</dbReference>
<dbReference type="PANTHER" id="PTHR30411">
    <property type="entry name" value="CYTOPLASMIC PROTEIN"/>
    <property type="match status" value="1"/>
</dbReference>
<dbReference type="Pfam" id="PF04073">
    <property type="entry name" value="tRNA_edit"/>
    <property type="match status" value="1"/>
</dbReference>
<dbReference type="GO" id="GO:0006412">
    <property type="term" value="P:translation"/>
    <property type="evidence" value="ECO:0007669"/>
    <property type="project" value="UniProtKB-KW"/>
</dbReference>
<dbReference type="AlphaFoldDB" id="A0A0P6XUZ2"/>
<dbReference type="PIRSF" id="PIRSF006181">
    <property type="entry name" value="EbsC_YbaK"/>
    <property type="match status" value="1"/>
</dbReference>
<dbReference type="Gene3D" id="3.90.960.10">
    <property type="entry name" value="YbaK/aminoacyl-tRNA synthetase-associated domain"/>
    <property type="match status" value="1"/>
</dbReference>
<comment type="caution">
    <text evidence="6">The sequence shown here is derived from an EMBL/GenBank/DDBJ whole genome shotgun (WGS) entry which is preliminary data.</text>
</comment>
<dbReference type="Proteomes" id="UP000050501">
    <property type="component" value="Unassembled WGS sequence"/>
</dbReference>
<dbReference type="RefSeq" id="WP_062417617.1">
    <property type="nucleotide sequence ID" value="NZ_DF967974.1"/>
</dbReference>
<name>A0A0P6XUZ2_9CHLR</name>
<evidence type="ECO:0000256" key="1">
    <source>
        <dbReference type="ARBA" id="ARBA00009798"/>
    </source>
</evidence>
<dbReference type="InterPro" id="IPR004369">
    <property type="entry name" value="Prolyl-tRNA_editing_YbaK/EbsC"/>
</dbReference>
<evidence type="ECO:0000256" key="4">
    <source>
        <dbReference type="PIRNR" id="PIRNR006181"/>
    </source>
</evidence>
<keyword evidence="8" id="KW-1185">Reference proteome</keyword>